<proteinExistence type="inferred from homology"/>
<comment type="caution">
    <text evidence="16">The sequence shown here is derived from an EMBL/GenBank/DDBJ whole genome shotgun (WGS) entry which is preliminary data.</text>
</comment>
<dbReference type="NCBIfam" id="TIGR00125">
    <property type="entry name" value="cyt_tran_rel"/>
    <property type="match status" value="1"/>
</dbReference>
<comment type="catalytic activity">
    <reaction evidence="12 14">
        <text>riboflavin + ATP = FMN + ADP + H(+)</text>
        <dbReference type="Rhea" id="RHEA:14357"/>
        <dbReference type="ChEBI" id="CHEBI:15378"/>
        <dbReference type="ChEBI" id="CHEBI:30616"/>
        <dbReference type="ChEBI" id="CHEBI:57986"/>
        <dbReference type="ChEBI" id="CHEBI:58210"/>
        <dbReference type="ChEBI" id="CHEBI:456216"/>
        <dbReference type="EC" id="2.7.1.26"/>
    </reaction>
</comment>
<keyword evidence="17" id="KW-1185">Reference proteome</keyword>
<dbReference type="Proteomes" id="UP001500782">
    <property type="component" value="Unassembled WGS sequence"/>
</dbReference>
<dbReference type="NCBIfam" id="NF004162">
    <property type="entry name" value="PRK05627.1-5"/>
    <property type="match status" value="1"/>
</dbReference>
<dbReference type="EMBL" id="BAAADJ010000022">
    <property type="protein sequence ID" value="GAA0332159.1"/>
    <property type="molecule type" value="Genomic_DNA"/>
</dbReference>
<keyword evidence="10 14" id="KW-0067">ATP-binding</keyword>
<dbReference type="Gene3D" id="2.40.30.30">
    <property type="entry name" value="Riboflavin kinase-like"/>
    <property type="match status" value="1"/>
</dbReference>
<evidence type="ECO:0000256" key="14">
    <source>
        <dbReference type="PIRNR" id="PIRNR004491"/>
    </source>
</evidence>
<dbReference type="PIRSF" id="PIRSF004491">
    <property type="entry name" value="FAD_Synth"/>
    <property type="match status" value="1"/>
</dbReference>
<dbReference type="NCBIfam" id="NF004161">
    <property type="entry name" value="PRK05627.1-4"/>
    <property type="match status" value="1"/>
</dbReference>
<dbReference type="RefSeq" id="WP_343799275.1">
    <property type="nucleotide sequence ID" value="NZ_BAAADJ010000022.1"/>
</dbReference>
<reference evidence="17" key="1">
    <citation type="journal article" date="2019" name="Int. J. Syst. Evol. Microbiol.">
        <title>The Global Catalogue of Microorganisms (GCM) 10K type strain sequencing project: providing services to taxonomists for standard genome sequencing and annotation.</title>
        <authorList>
            <consortium name="The Broad Institute Genomics Platform"/>
            <consortium name="The Broad Institute Genome Sequencing Center for Infectious Disease"/>
            <person name="Wu L."/>
            <person name="Ma J."/>
        </authorList>
    </citation>
    <scope>NUCLEOTIDE SEQUENCE [LARGE SCALE GENOMIC DNA]</scope>
    <source>
        <strain evidence="17">JCM 9731</strain>
    </source>
</reference>
<dbReference type="SMART" id="SM00904">
    <property type="entry name" value="Flavokinase"/>
    <property type="match status" value="1"/>
</dbReference>
<sequence length="312" mass="35782">MEVISVSYPHSYNKEDFQESAMAIGFFDGVHLGHQKVIKTAIEYAKAHNMKSAVMTFDPHPSVVLGKNVQNVEMITPMQEKIEQIRALGVDYLFVVNFSEAFSKLQPQEFVDQFIIGLNVQHVVAGFDFSYGRFGKGKMDTLPEFSRGKFTQTTVEKYEKEEIKVSSTAIRSFLKEGRMDKVKEFLGRYYSVKGTVIHGHKRGRQIGFPTANIKLDQDSLKPPVGVYAVQVQVKGQWYIGVCNFGYKPTFDDGPLEPQAEVHIFDFSEDIYGETIVVRWHKRLRDEKKFPDIDELIRQIKQDAEDAKAFFRE</sequence>
<evidence type="ECO:0000256" key="7">
    <source>
        <dbReference type="ARBA" id="ARBA00022741"/>
    </source>
</evidence>
<dbReference type="GO" id="GO:0016301">
    <property type="term" value="F:kinase activity"/>
    <property type="evidence" value="ECO:0007669"/>
    <property type="project" value="UniProtKB-KW"/>
</dbReference>
<dbReference type="InterPro" id="IPR004821">
    <property type="entry name" value="Cyt_trans-like"/>
</dbReference>
<keyword evidence="7 14" id="KW-0547">Nucleotide-binding</keyword>
<dbReference type="PANTHER" id="PTHR22749">
    <property type="entry name" value="RIBOFLAVIN KINASE/FMN ADENYLYLTRANSFERASE"/>
    <property type="match status" value="1"/>
</dbReference>
<dbReference type="EC" id="2.7.7.2" evidence="14"/>
<keyword evidence="4 14" id="KW-0288">FMN</keyword>
<evidence type="ECO:0000256" key="2">
    <source>
        <dbReference type="ARBA" id="ARBA00005201"/>
    </source>
</evidence>
<evidence type="ECO:0000256" key="9">
    <source>
        <dbReference type="ARBA" id="ARBA00022827"/>
    </source>
</evidence>
<dbReference type="SUPFAM" id="SSF52374">
    <property type="entry name" value="Nucleotidylyl transferase"/>
    <property type="match status" value="1"/>
</dbReference>
<comment type="catalytic activity">
    <reaction evidence="13 14">
        <text>FMN + ATP + H(+) = FAD + diphosphate</text>
        <dbReference type="Rhea" id="RHEA:17237"/>
        <dbReference type="ChEBI" id="CHEBI:15378"/>
        <dbReference type="ChEBI" id="CHEBI:30616"/>
        <dbReference type="ChEBI" id="CHEBI:33019"/>
        <dbReference type="ChEBI" id="CHEBI:57692"/>
        <dbReference type="ChEBI" id="CHEBI:58210"/>
        <dbReference type="EC" id="2.7.7.2"/>
    </reaction>
</comment>
<evidence type="ECO:0000313" key="16">
    <source>
        <dbReference type="EMBL" id="GAA0332159.1"/>
    </source>
</evidence>
<dbReference type="Pfam" id="PF01687">
    <property type="entry name" value="Flavokinase"/>
    <property type="match status" value="1"/>
</dbReference>
<comment type="similarity">
    <text evidence="14">Belongs to the ribF family.</text>
</comment>
<feature type="domain" description="Riboflavin kinase" evidence="15">
    <location>
        <begin position="185"/>
        <end position="311"/>
    </location>
</feature>
<evidence type="ECO:0000256" key="13">
    <source>
        <dbReference type="ARBA" id="ARBA00049494"/>
    </source>
</evidence>
<dbReference type="CDD" id="cd02064">
    <property type="entry name" value="FAD_synthetase_N"/>
    <property type="match status" value="1"/>
</dbReference>
<organism evidence="16 17">
    <name type="scientific">Bacillus carboniphilus</name>
    <dbReference type="NCBI Taxonomy" id="86663"/>
    <lineage>
        <taxon>Bacteria</taxon>
        <taxon>Bacillati</taxon>
        <taxon>Bacillota</taxon>
        <taxon>Bacilli</taxon>
        <taxon>Bacillales</taxon>
        <taxon>Bacillaceae</taxon>
        <taxon>Bacillus</taxon>
    </lineage>
</organism>
<dbReference type="InterPro" id="IPR015864">
    <property type="entry name" value="FAD_synthase"/>
</dbReference>
<dbReference type="NCBIfam" id="TIGR00083">
    <property type="entry name" value="ribF"/>
    <property type="match status" value="1"/>
</dbReference>
<evidence type="ECO:0000256" key="6">
    <source>
        <dbReference type="ARBA" id="ARBA00022695"/>
    </source>
</evidence>
<evidence type="ECO:0000256" key="8">
    <source>
        <dbReference type="ARBA" id="ARBA00022777"/>
    </source>
</evidence>
<evidence type="ECO:0000256" key="3">
    <source>
        <dbReference type="ARBA" id="ARBA00022630"/>
    </source>
</evidence>
<keyword evidence="3 14" id="KW-0285">Flavoprotein</keyword>
<evidence type="ECO:0000259" key="15">
    <source>
        <dbReference type="SMART" id="SM00904"/>
    </source>
</evidence>
<name>A0ABP3G0M0_9BACI</name>
<evidence type="ECO:0000256" key="10">
    <source>
        <dbReference type="ARBA" id="ARBA00022840"/>
    </source>
</evidence>
<dbReference type="SUPFAM" id="SSF82114">
    <property type="entry name" value="Riboflavin kinase-like"/>
    <property type="match status" value="1"/>
</dbReference>
<accession>A0ABP3G0M0</accession>
<dbReference type="InterPro" id="IPR015865">
    <property type="entry name" value="Riboflavin_kinase_bac/euk"/>
</dbReference>
<keyword evidence="8 14" id="KW-0418">Kinase</keyword>
<evidence type="ECO:0000256" key="1">
    <source>
        <dbReference type="ARBA" id="ARBA00004726"/>
    </source>
</evidence>
<dbReference type="PANTHER" id="PTHR22749:SF6">
    <property type="entry name" value="RIBOFLAVIN KINASE"/>
    <property type="match status" value="1"/>
</dbReference>
<comment type="pathway">
    <text evidence="1 14">Cofactor biosynthesis; FAD biosynthesis; FAD from FMN: step 1/1.</text>
</comment>
<dbReference type="InterPro" id="IPR014729">
    <property type="entry name" value="Rossmann-like_a/b/a_fold"/>
</dbReference>
<dbReference type="InterPro" id="IPR002606">
    <property type="entry name" value="Riboflavin_kinase_bac"/>
</dbReference>
<keyword evidence="5 14" id="KW-0808">Transferase</keyword>
<protein>
    <recommendedName>
        <fullName evidence="14">Riboflavin biosynthesis protein</fullName>
    </recommendedName>
    <domain>
        <recommendedName>
            <fullName evidence="14">Riboflavin kinase</fullName>
            <ecNumber evidence="14">2.7.1.26</ecNumber>
        </recommendedName>
        <alternativeName>
            <fullName evidence="14">Flavokinase</fullName>
        </alternativeName>
    </domain>
    <domain>
        <recommendedName>
            <fullName evidence="14">FMN adenylyltransferase</fullName>
            <ecNumber evidence="14">2.7.7.2</ecNumber>
        </recommendedName>
        <alternativeName>
            <fullName evidence="14">FAD pyrophosphorylase</fullName>
        </alternativeName>
        <alternativeName>
            <fullName evidence="14">FAD synthase</fullName>
        </alternativeName>
    </domain>
</protein>
<dbReference type="InterPro" id="IPR023465">
    <property type="entry name" value="Riboflavin_kinase_dom_sf"/>
</dbReference>
<gene>
    <name evidence="16" type="primary">ribF</name>
    <name evidence="16" type="ORF">GCM10008967_23510</name>
</gene>
<comment type="pathway">
    <text evidence="2 14">Cofactor biosynthesis; FMN biosynthesis; FMN from riboflavin (ATP route): step 1/1.</text>
</comment>
<keyword evidence="6 14" id="KW-0548">Nucleotidyltransferase</keyword>
<evidence type="ECO:0000256" key="5">
    <source>
        <dbReference type="ARBA" id="ARBA00022679"/>
    </source>
</evidence>
<dbReference type="Gene3D" id="3.40.50.620">
    <property type="entry name" value="HUPs"/>
    <property type="match status" value="1"/>
</dbReference>
<evidence type="ECO:0000256" key="4">
    <source>
        <dbReference type="ARBA" id="ARBA00022643"/>
    </source>
</evidence>
<dbReference type="EC" id="2.7.1.26" evidence="14"/>
<evidence type="ECO:0000256" key="11">
    <source>
        <dbReference type="ARBA" id="ARBA00023268"/>
    </source>
</evidence>
<dbReference type="InterPro" id="IPR023468">
    <property type="entry name" value="Riboflavin_kinase"/>
</dbReference>
<keyword evidence="9 14" id="KW-0274">FAD</keyword>
<dbReference type="NCBIfam" id="NF004160">
    <property type="entry name" value="PRK05627.1-3"/>
    <property type="match status" value="1"/>
</dbReference>
<evidence type="ECO:0000256" key="12">
    <source>
        <dbReference type="ARBA" id="ARBA00047880"/>
    </source>
</evidence>
<dbReference type="Pfam" id="PF06574">
    <property type="entry name" value="FAD_syn"/>
    <property type="match status" value="1"/>
</dbReference>
<evidence type="ECO:0000313" key="17">
    <source>
        <dbReference type="Proteomes" id="UP001500782"/>
    </source>
</evidence>
<keyword evidence="11" id="KW-0511">Multifunctional enzyme</keyword>